<reference evidence="3" key="1">
    <citation type="submission" date="2020-05" db="EMBL/GenBank/DDBJ databases">
        <title>Phylogenomic resolution of chytrid fungi.</title>
        <authorList>
            <person name="Stajich J.E."/>
            <person name="Amses K."/>
            <person name="Simmons R."/>
            <person name="Seto K."/>
            <person name="Myers J."/>
            <person name="Bonds A."/>
            <person name="Quandt C.A."/>
            <person name="Barry K."/>
            <person name="Liu P."/>
            <person name="Grigoriev I."/>
            <person name="Longcore J.E."/>
            <person name="James T.Y."/>
        </authorList>
    </citation>
    <scope>NUCLEOTIDE SEQUENCE</scope>
    <source>
        <strain evidence="3">PLAUS21</strain>
    </source>
</reference>
<dbReference type="EC" id="1.2.1.84" evidence="1"/>
<dbReference type="Pfam" id="PF07993">
    <property type="entry name" value="NAD_binding_4"/>
    <property type="match status" value="1"/>
</dbReference>
<proteinExistence type="inferred from homology"/>
<evidence type="ECO:0000313" key="4">
    <source>
        <dbReference type="Proteomes" id="UP001210925"/>
    </source>
</evidence>
<comment type="similarity">
    <text evidence="1">Belongs to the fatty acyl-CoA reductase family.</text>
</comment>
<comment type="caution">
    <text evidence="3">The sequence shown here is derived from an EMBL/GenBank/DDBJ whole genome shotgun (WGS) entry which is preliminary data.</text>
</comment>
<dbReference type="GO" id="GO:0080019">
    <property type="term" value="F:alcohol-forming very long-chain fatty acyl-CoA reductase activity"/>
    <property type="evidence" value="ECO:0007669"/>
    <property type="project" value="InterPro"/>
</dbReference>
<keyword evidence="4" id="KW-1185">Reference proteome</keyword>
<dbReference type="Proteomes" id="UP001210925">
    <property type="component" value="Unassembled WGS sequence"/>
</dbReference>
<sequence length="404" mass="45169">MPTVVEEYFKNKTVLLTGSTGFMGTVFALQLLQLPIAKLVLLVRNPSLPSSIINSPRVSIITGFSLEKGLGLSHDTINLLVDNVDLVYHSAAIIKWNVPFKTHLNLNTIAVTELYNIFKPSKRLELFVFLSSTGLDATRPNYTIDKLPETVLDLPGKSAPELLQEWLDIDTNKLLPHITDRSNMGYLFYVLSKRLAEQLLHHEFQQRPRFNVLVARFASIDAAMAFPAVGYAHKYEGAGVAQIKAGIEGYRYLPPNVPPQNSTPVDMCGNMLLVNSAYDRVLSSGFRVINAASNTRNDVGIDVRYEASSHVVGPVIRLPLKEAKDKLEKIAKTDKKARINLVALQWHLPKKAALMSDDEARRVIALMSKEEKQKWSVDINDVDWVGIMRAAVDRYVAEHQISKL</sequence>
<dbReference type="AlphaFoldDB" id="A0AAD5UB34"/>
<dbReference type="PANTHER" id="PTHR11011">
    <property type="entry name" value="MALE STERILITY PROTEIN 2-RELATED"/>
    <property type="match status" value="1"/>
</dbReference>
<keyword evidence="1" id="KW-0560">Oxidoreductase</keyword>
<keyword evidence="1" id="KW-0443">Lipid metabolism</keyword>
<dbReference type="PANTHER" id="PTHR11011:SF45">
    <property type="entry name" value="FATTY ACYL-COA REDUCTASE CG8306-RELATED"/>
    <property type="match status" value="1"/>
</dbReference>
<dbReference type="EMBL" id="JADGKB010000125">
    <property type="protein sequence ID" value="KAJ3252925.1"/>
    <property type="molecule type" value="Genomic_DNA"/>
</dbReference>
<feature type="domain" description="Thioester reductase (TE)" evidence="2">
    <location>
        <begin position="16"/>
        <end position="271"/>
    </location>
</feature>
<name>A0AAD5UB34_9FUNG</name>
<dbReference type="Gene3D" id="3.40.50.720">
    <property type="entry name" value="NAD(P)-binding Rossmann-like Domain"/>
    <property type="match status" value="1"/>
</dbReference>
<keyword evidence="1" id="KW-0444">Lipid biosynthesis</keyword>
<organism evidence="3 4">
    <name type="scientific">Boothiomyces macroporosus</name>
    <dbReference type="NCBI Taxonomy" id="261099"/>
    <lineage>
        <taxon>Eukaryota</taxon>
        <taxon>Fungi</taxon>
        <taxon>Fungi incertae sedis</taxon>
        <taxon>Chytridiomycota</taxon>
        <taxon>Chytridiomycota incertae sedis</taxon>
        <taxon>Chytridiomycetes</taxon>
        <taxon>Rhizophydiales</taxon>
        <taxon>Terramycetaceae</taxon>
        <taxon>Boothiomyces</taxon>
    </lineage>
</organism>
<accession>A0AAD5UB34</accession>
<comment type="catalytic activity">
    <reaction evidence="1">
        <text>a long-chain fatty acyl-CoA + 2 NADPH + 2 H(+) = a long-chain primary fatty alcohol + 2 NADP(+) + CoA</text>
        <dbReference type="Rhea" id="RHEA:52716"/>
        <dbReference type="ChEBI" id="CHEBI:15378"/>
        <dbReference type="ChEBI" id="CHEBI:57287"/>
        <dbReference type="ChEBI" id="CHEBI:57783"/>
        <dbReference type="ChEBI" id="CHEBI:58349"/>
        <dbReference type="ChEBI" id="CHEBI:77396"/>
        <dbReference type="ChEBI" id="CHEBI:83139"/>
        <dbReference type="EC" id="1.2.1.84"/>
    </reaction>
</comment>
<protein>
    <recommendedName>
        <fullName evidence="1">Fatty acyl-CoA reductase</fullName>
        <ecNumber evidence="1">1.2.1.84</ecNumber>
    </recommendedName>
</protein>
<evidence type="ECO:0000256" key="1">
    <source>
        <dbReference type="RuleBase" id="RU363097"/>
    </source>
</evidence>
<dbReference type="InterPro" id="IPR013120">
    <property type="entry name" value="FAR_NAD-bd"/>
</dbReference>
<dbReference type="GO" id="GO:0035336">
    <property type="term" value="P:long-chain fatty-acyl-CoA metabolic process"/>
    <property type="evidence" value="ECO:0007669"/>
    <property type="project" value="TreeGrafter"/>
</dbReference>
<dbReference type="SUPFAM" id="SSF51735">
    <property type="entry name" value="NAD(P)-binding Rossmann-fold domains"/>
    <property type="match status" value="1"/>
</dbReference>
<evidence type="ECO:0000313" key="3">
    <source>
        <dbReference type="EMBL" id="KAJ3252925.1"/>
    </source>
</evidence>
<keyword evidence="1" id="KW-0521">NADP</keyword>
<gene>
    <name evidence="3" type="primary">FAR1</name>
    <name evidence="3" type="ORF">HK103_001071</name>
</gene>
<comment type="function">
    <text evidence="1">Catalyzes the reduction of fatty acyl-CoA to fatty alcohols.</text>
</comment>
<evidence type="ECO:0000259" key="2">
    <source>
        <dbReference type="Pfam" id="PF07993"/>
    </source>
</evidence>
<dbReference type="InterPro" id="IPR036291">
    <property type="entry name" value="NAD(P)-bd_dom_sf"/>
</dbReference>
<keyword evidence="3" id="KW-0649">Protein kinase inhibitor</keyword>
<dbReference type="InterPro" id="IPR026055">
    <property type="entry name" value="FAR"/>
</dbReference>
<dbReference type="GO" id="GO:0102965">
    <property type="term" value="F:alcohol-forming long-chain fatty acyl-CoA reductase activity"/>
    <property type="evidence" value="ECO:0007669"/>
    <property type="project" value="UniProtKB-EC"/>
</dbReference>
<dbReference type="GO" id="GO:0004860">
    <property type="term" value="F:protein kinase inhibitor activity"/>
    <property type="evidence" value="ECO:0007669"/>
    <property type="project" value="UniProtKB-KW"/>
</dbReference>